<sequence>MEQKPQLPRPSMLREIPFLYLALQIMKSGPLFIPSKGARILIDRLIVFENEKSKWSGGFYTKLITDPLKSDAFAAVVEDGAENGIASNNDVGDIIVDVDAKHADDAERSTTVASECEVGTASN</sequence>
<comment type="caution">
    <text evidence="1">The sequence shown here is derived from an EMBL/GenBank/DDBJ whole genome shotgun (WGS) entry which is preliminary data.</text>
</comment>
<evidence type="ECO:0000313" key="2">
    <source>
        <dbReference type="Proteomes" id="UP001412067"/>
    </source>
</evidence>
<evidence type="ECO:0000313" key="1">
    <source>
        <dbReference type="EMBL" id="KAK8962789.1"/>
    </source>
</evidence>
<protein>
    <submittedName>
        <fullName evidence="1">Uncharacterized protein</fullName>
    </submittedName>
</protein>
<dbReference type="EMBL" id="JBBWWR010000008">
    <property type="protein sequence ID" value="KAK8962789.1"/>
    <property type="molecule type" value="Genomic_DNA"/>
</dbReference>
<proteinExistence type="predicted"/>
<keyword evidence="2" id="KW-1185">Reference proteome</keyword>
<reference evidence="1 2" key="1">
    <citation type="journal article" date="2022" name="Nat. Plants">
        <title>Genomes of leafy and leafless Platanthera orchids illuminate the evolution of mycoheterotrophy.</title>
        <authorList>
            <person name="Li M.H."/>
            <person name="Liu K.W."/>
            <person name="Li Z."/>
            <person name="Lu H.C."/>
            <person name="Ye Q.L."/>
            <person name="Zhang D."/>
            <person name="Wang J.Y."/>
            <person name="Li Y.F."/>
            <person name="Zhong Z.M."/>
            <person name="Liu X."/>
            <person name="Yu X."/>
            <person name="Liu D.K."/>
            <person name="Tu X.D."/>
            <person name="Liu B."/>
            <person name="Hao Y."/>
            <person name="Liao X.Y."/>
            <person name="Jiang Y.T."/>
            <person name="Sun W.H."/>
            <person name="Chen J."/>
            <person name="Chen Y.Q."/>
            <person name="Ai Y."/>
            <person name="Zhai J.W."/>
            <person name="Wu S.S."/>
            <person name="Zhou Z."/>
            <person name="Hsiao Y.Y."/>
            <person name="Wu W.L."/>
            <person name="Chen Y.Y."/>
            <person name="Lin Y.F."/>
            <person name="Hsu J.L."/>
            <person name="Li C.Y."/>
            <person name="Wang Z.W."/>
            <person name="Zhao X."/>
            <person name="Zhong W.Y."/>
            <person name="Ma X.K."/>
            <person name="Ma L."/>
            <person name="Huang J."/>
            <person name="Chen G.Z."/>
            <person name="Huang M.Z."/>
            <person name="Huang L."/>
            <person name="Peng D.H."/>
            <person name="Luo Y.B."/>
            <person name="Zou S.Q."/>
            <person name="Chen S.P."/>
            <person name="Lan S."/>
            <person name="Tsai W.C."/>
            <person name="Van de Peer Y."/>
            <person name="Liu Z.J."/>
        </authorList>
    </citation>
    <scope>NUCLEOTIDE SEQUENCE [LARGE SCALE GENOMIC DNA]</scope>
    <source>
        <strain evidence="1">Lor288</strain>
    </source>
</reference>
<gene>
    <name evidence="1" type="ORF">KSP40_PGU006205</name>
</gene>
<dbReference type="Proteomes" id="UP001412067">
    <property type="component" value="Unassembled WGS sequence"/>
</dbReference>
<accession>A0ABR2MF51</accession>
<organism evidence="1 2">
    <name type="scientific">Platanthera guangdongensis</name>
    <dbReference type="NCBI Taxonomy" id="2320717"/>
    <lineage>
        <taxon>Eukaryota</taxon>
        <taxon>Viridiplantae</taxon>
        <taxon>Streptophyta</taxon>
        <taxon>Embryophyta</taxon>
        <taxon>Tracheophyta</taxon>
        <taxon>Spermatophyta</taxon>
        <taxon>Magnoliopsida</taxon>
        <taxon>Liliopsida</taxon>
        <taxon>Asparagales</taxon>
        <taxon>Orchidaceae</taxon>
        <taxon>Orchidoideae</taxon>
        <taxon>Orchideae</taxon>
        <taxon>Orchidinae</taxon>
        <taxon>Platanthera</taxon>
    </lineage>
</organism>
<name>A0ABR2MF51_9ASPA</name>